<accession>A0A8S5S626</accession>
<proteinExistence type="predicted"/>
<dbReference type="EMBL" id="BK032536">
    <property type="protein sequence ID" value="DAF46384.1"/>
    <property type="molecule type" value="Genomic_DNA"/>
</dbReference>
<sequence length="46" mass="5158">MDILFGEFGRGWILYIKNYLIYNMDNLIGGYGGIGGVLIEIVHIPV</sequence>
<reference evidence="1" key="1">
    <citation type="journal article" date="2021" name="Proc. Natl. Acad. Sci. U.S.A.">
        <title>A Catalog of Tens of Thousands of Viruses from Human Metagenomes Reveals Hidden Associations with Chronic Diseases.</title>
        <authorList>
            <person name="Tisza M.J."/>
            <person name="Buck C.B."/>
        </authorList>
    </citation>
    <scope>NUCLEOTIDE SEQUENCE</scope>
    <source>
        <strain evidence="1">CtsUe5</strain>
    </source>
</reference>
<evidence type="ECO:0000313" key="1">
    <source>
        <dbReference type="EMBL" id="DAF46384.1"/>
    </source>
</evidence>
<organism evidence="1">
    <name type="scientific">Podoviridae sp. ctsUe5</name>
    <dbReference type="NCBI Taxonomy" id="2827750"/>
    <lineage>
        <taxon>Viruses</taxon>
        <taxon>Duplodnaviria</taxon>
        <taxon>Heunggongvirae</taxon>
        <taxon>Uroviricota</taxon>
        <taxon>Caudoviricetes</taxon>
    </lineage>
</organism>
<protein>
    <submittedName>
        <fullName evidence="1">Uncharacterized protein</fullName>
    </submittedName>
</protein>
<name>A0A8S5S626_9CAUD</name>